<dbReference type="Gene3D" id="1.10.287.80">
    <property type="entry name" value="ATP synthase, gamma subunit, helix hairpin domain"/>
    <property type="match status" value="2"/>
</dbReference>
<keyword evidence="4" id="KW-0813">Transport</keyword>
<dbReference type="Pfam" id="PF00231">
    <property type="entry name" value="ATP-synt"/>
    <property type="match status" value="1"/>
</dbReference>
<sequence length="393" mass="42396">SGAGGTNAKRGSIETYFNPTHARLGSVATTGGSLIVHSPRSGATMMTILVRVAALLASVCVGFVPPSAPASPRTVVEMGKGGELRDRIKTVGNTQKITEAMRLVAAAKVRRAQEAVLQTRPFSETLQSIFSGLVEKLGNEPIDLPILETREVKKVTILAIAGDRGLCGSYNAQVIKKVEQRKAELEAQNIEVEIIPVGTKVSSYFARRDVEFPSRYGCPAVPTAEFASEISRMMLDMFLEADTDKVELVYTKFVSLIASSPTIRTLLPLSATGIESESDEIFELTTKEGDFVVETTTFEPAEPKVFPKDTIFEQDPVQILNGILPLYLDGQILRALQESVASELASRMQSMQSASDNAKDLKKQLSISYNRIRQAGVTQEILEIVAGATAAGG</sequence>
<dbReference type="GO" id="GO:0009535">
    <property type="term" value="C:chloroplast thylakoid membrane"/>
    <property type="evidence" value="ECO:0007669"/>
    <property type="project" value="UniProtKB-SubCell"/>
</dbReference>
<evidence type="ECO:0000256" key="11">
    <source>
        <dbReference type="ARBA" id="ARBA00031066"/>
    </source>
</evidence>
<evidence type="ECO:0000256" key="1">
    <source>
        <dbReference type="ARBA" id="ARBA00003456"/>
    </source>
</evidence>
<dbReference type="HAMAP" id="MF_00815">
    <property type="entry name" value="ATP_synth_gamma_bact"/>
    <property type="match status" value="1"/>
</dbReference>
<evidence type="ECO:0000256" key="4">
    <source>
        <dbReference type="ARBA" id="ARBA00022448"/>
    </source>
</evidence>
<keyword evidence="5" id="KW-0375">Hydrogen ion transport</keyword>
<dbReference type="NCBIfam" id="NF004145">
    <property type="entry name" value="PRK05621.1-2"/>
    <property type="match status" value="1"/>
</dbReference>
<evidence type="ECO:0000256" key="7">
    <source>
        <dbReference type="ARBA" id="ARBA00023065"/>
    </source>
</evidence>
<keyword evidence="6" id="KW-0809">Transit peptide</keyword>
<evidence type="ECO:0000313" key="16">
    <source>
        <dbReference type="Proteomes" id="UP001230188"/>
    </source>
</evidence>
<comment type="similarity">
    <text evidence="3">Belongs to the ATPase gamma chain family.</text>
</comment>
<feature type="transmembrane region" description="Helical" evidence="14">
    <location>
        <begin position="48"/>
        <end position="68"/>
    </location>
</feature>
<protein>
    <recommendedName>
        <fullName evidence="13">ATP synthase gamma chain, chloroplastic</fullName>
    </recommendedName>
    <alternativeName>
        <fullName evidence="11">F-ATPase gamma subunit</fullName>
    </alternativeName>
</protein>
<evidence type="ECO:0000256" key="13">
    <source>
        <dbReference type="ARBA" id="ARBA00072089"/>
    </source>
</evidence>
<gene>
    <name evidence="15" type="ORF">CTAYLR_010628</name>
</gene>
<dbReference type="SUPFAM" id="SSF52943">
    <property type="entry name" value="ATP synthase (F1-ATPase), gamma subunit"/>
    <property type="match status" value="1"/>
</dbReference>
<dbReference type="PROSITE" id="PS00153">
    <property type="entry name" value="ATPASE_GAMMA"/>
    <property type="match status" value="1"/>
</dbReference>
<comment type="function">
    <text evidence="1">Produces ATP from ADP in the presence of a proton gradient across the membrane. The gamma chain is believed to be important in regulating ATPase activity and the flow of protons through the CF(0) complex.</text>
</comment>
<evidence type="ECO:0000256" key="14">
    <source>
        <dbReference type="SAM" id="Phobius"/>
    </source>
</evidence>
<evidence type="ECO:0000256" key="5">
    <source>
        <dbReference type="ARBA" id="ARBA00022781"/>
    </source>
</evidence>
<keyword evidence="16" id="KW-1185">Reference proteome</keyword>
<feature type="non-terminal residue" evidence="15">
    <location>
        <position position="393"/>
    </location>
</feature>
<keyword evidence="8 14" id="KW-0472">Membrane</keyword>
<reference evidence="15" key="1">
    <citation type="submission" date="2023-01" db="EMBL/GenBank/DDBJ databases">
        <title>Metagenome sequencing of chrysophaentin producing Chrysophaeum taylorii.</title>
        <authorList>
            <person name="Davison J."/>
            <person name="Bewley C."/>
        </authorList>
    </citation>
    <scope>NUCLEOTIDE SEQUENCE</scope>
    <source>
        <strain evidence="15">NIES-1699</strain>
    </source>
</reference>
<dbReference type="Gene3D" id="3.40.1380.10">
    <property type="match status" value="1"/>
</dbReference>
<dbReference type="GO" id="GO:0045259">
    <property type="term" value="C:proton-transporting ATP synthase complex"/>
    <property type="evidence" value="ECO:0007669"/>
    <property type="project" value="UniProtKB-KW"/>
</dbReference>
<organism evidence="15 16">
    <name type="scientific">Chrysophaeum taylorii</name>
    <dbReference type="NCBI Taxonomy" id="2483200"/>
    <lineage>
        <taxon>Eukaryota</taxon>
        <taxon>Sar</taxon>
        <taxon>Stramenopiles</taxon>
        <taxon>Ochrophyta</taxon>
        <taxon>Pelagophyceae</taxon>
        <taxon>Pelagomonadales</taxon>
        <taxon>Pelagomonadaceae</taxon>
        <taxon>Chrysophaeum</taxon>
    </lineage>
</organism>
<dbReference type="InterPro" id="IPR023632">
    <property type="entry name" value="ATP_synth_F1_gsu_CS"/>
</dbReference>
<dbReference type="PRINTS" id="PR00126">
    <property type="entry name" value="ATPASEGAMMA"/>
</dbReference>
<proteinExistence type="inferred from homology"/>
<dbReference type="NCBIfam" id="TIGR01146">
    <property type="entry name" value="ATPsyn_F1gamma"/>
    <property type="match status" value="1"/>
</dbReference>
<keyword evidence="14" id="KW-0812">Transmembrane</keyword>
<keyword evidence="7" id="KW-0406">Ion transport</keyword>
<dbReference type="InterPro" id="IPR000131">
    <property type="entry name" value="ATP_synth_F1_gsu"/>
</dbReference>
<dbReference type="InterPro" id="IPR035968">
    <property type="entry name" value="ATP_synth_F1_ATPase_gsu"/>
</dbReference>
<evidence type="ECO:0000256" key="9">
    <source>
        <dbReference type="ARBA" id="ARBA00023196"/>
    </source>
</evidence>
<keyword evidence="10" id="KW-0066">ATP synthesis</keyword>
<keyword evidence="14" id="KW-1133">Transmembrane helix</keyword>
<evidence type="ECO:0000256" key="12">
    <source>
        <dbReference type="ARBA" id="ARBA00038805"/>
    </source>
</evidence>
<dbReference type="FunFam" id="1.10.287.80:FF:000003">
    <property type="entry name" value="ATP synthase gamma chain, chloroplastic"/>
    <property type="match status" value="1"/>
</dbReference>
<comment type="subunit">
    <text evidence="12">F-type ATPases have 2 components, CF(1) - the catalytic core - and CF(0) - the membrane proton channel. CF(1) has five subunits: alpha(3), beta(3), gamma(1), delta(1), epsilon(1). CF(0) has four main subunits: a, b, b' and c.</text>
</comment>
<evidence type="ECO:0000256" key="10">
    <source>
        <dbReference type="ARBA" id="ARBA00023310"/>
    </source>
</evidence>
<dbReference type="PANTHER" id="PTHR11693:SF41">
    <property type="entry name" value="ATP SYNTHASE GAMMA CHAIN, CHLOROPLASTIC"/>
    <property type="match status" value="1"/>
</dbReference>
<keyword evidence="9" id="KW-0139">CF(1)</keyword>
<name>A0AAD7XKH7_9STRA</name>
<comment type="caution">
    <text evidence="15">The sequence shown here is derived from an EMBL/GenBank/DDBJ whole genome shotgun (WGS) entry which is preliminary data.</text>
</comment>
<dbReference type="CDD" id="cd12151">
    <property type="entry name" value="F1-ATPase_gamma"/>
    <property type="match status" value="1"/>
</dbReference>
<dbReference type="FunFam" id="3.40.1380.10:FF:000006">
    <property type="entry name" value="ATP synthase gamma chain"/>
    <property type="match status" value="1"/>
</dbReference>
<dbReference type="Proteomes" id="UP001230188">
    <property type="component" value="Unassembled WGS sequence"/>
</dbReference>
<dbReference type="PANTHER" id="PTHR11693">
    <property type="entry name" value="ATP SYNTHASE GAMMA CHAIN"/>
    <property type="match status" value="1"/>
</dbReference>
<dbReference type="GO" id="GO:0046933">
    <property type="term" value="F:proton-transporting ATP synthase activity, rotational mechanism"/>
    <property type="evidence" value="ECO:0007669"/>
    <property type="project" value="InterPro"/>
</dbReference>
<accession>A0AAD7XKH7</accession>
<dbReference type="AlphaFoldDB" id="A0AAD7XKH7"/>
<evidence type="ECO:0000256" key="3">
    <source>
        <dbReference type="ARBA" id="ARBA00007681"/>
    </source>
</evidence>
<evidence type="ECO:0000256" key="6">
    <source>
        <dbReference type="ARBA" id="ARBA00022946"/>
    </source>
</evidence>
<evidence type="ECO:0000256" key="8">
    <source>
        <dbReference type="ARBA" id="ARBA00023136"/>
    </source>
</evidence>
<evidence type="ECO:0000313" key="15">
    <source>
        <dbReference type="EMBL" id="KAJ8602872.1"/>
    </source>
</evidence>
<comment type="subcellular location">
    <subcellularLocation>
        <location evidence="2">Plastid</location>
        <location evidence="2">Chloroplast thylakoid membrane</location>
        <topology evidence="2">Peripheral membrane protein</topology>
    </subcellularLocation>
</comment>
<evidence type="ECO:0000256" key="2">
    <source>
        <dbReference type="ARBA" id="ARBA00004525"/>
    </source>
</evidence>
<dbReference type="EMBL" id="JAQMWT010000364">
    <property type="protein sequence ID" value="KAJ8602872.1"/>
    <property type="molecule type" value="Genomic_DNA"/>
</dbReference>